<sequence>MPQNIEIEFKNMLSKEEFTRLLTVFHLTHNDFIRQENHYFDTSDFSLKNIGCALRIRKKRGQFEMTLKEPHPEGLLETNEKLSEEQAQNILKNGKLYEGIIKSQIIKLGIDIENLHYFGTLETERTEFPYEGGLLVLDASSYLNLKDYEVEYEVNNREQGQAIFYQFLANHNIPIRQTNNKVKRFYEALKRKH</sequence>
<feature type="domain" description="CYTH" evidence="1">
    <location>
        <begin position="4"/>
        <end position="192"/>
    </location>
</feature>
<keyword evidence="3" id="KW-1185">Reference proteome</keyword>
<dbReference type="Proteomes" id="UP001357223">
    <property type="component" value="Chromosome"/>
</dbReference>
<dbReference type="InterPro" id="IPR033469">
    <property type="entry name" value="CYTH-like_dom_sf"/>
</dbReference>
<dbReference type="Pfam" id="PF01928">
    <property type="entry name" value="CYTH"/>
    <property type="match status" value="1"/>
</dbReference>
<dbReference type="EMBL" id="CP137640">
    <property type="protein sequence ID" value="WVX80099.1"/>
    <property type="molecule type" value="Genomic_DNA"/>
</dbReference>
<gene>
    <name evidence="2" type="ORF">R4Z09_22870</name>
</gene>
<protein>
    <submittedName>
        <fullName evidence="2">CYTH domain-containing protein</fullName>
    </submittedName>
</protein>
<evidence type="ECO:0000259" key="1">
    <source>
        <dbReference type="PROSITE" id="PS51707"/>
    </source>
</evidence>
<accession>A0ABZ2C8V2</accession>
<dbReference type="RefSeq" id="WP_338449029.1">
    <property type="nucleotide sequence ID" value="NZ_CP137640.1"/>
</dbReference>
<evidence type="ECO:0000313" key="3">
    <source>
        <dbReference type="Proteomes" id="UP001357223"/>
    </source>
</evidence>
<name>A0ABZ2C8V2_9BACI</name>
<dbReference type="PIRSF" id="PIRSF012526">
    <property type="entry name" value="CYTH_UCP012526"/>
    <property type="match status" value="1"/>
</dbReference>
<dbReference type="PROSITE" id="PS51707">
    <property type="entry name" value="CYTH"/>
    <property type="match status" value="1"/>
</dbReference>
<dbReference type="InterPro" id="IPR009195">
    <property type="entry name" value="Uncharacterised_YjbK"/>
</dbReference>
<evidence type="ECO:0000313" key="2">
    <source>
        <dbReference type="EMBL" id="WVX80099.1"/>
    </source>
</evidence>
<dbReference type="SMART" id="SM01118">
    <property type="entry name" value="CYTH"/>
    <property type="match status" value="1"/>
</dbReference>
<dbReference type="Gene3D" id="2.40.320.10">
    <property type="entry name" value="Hypothetical Protein Pfu-838710-001"/>
    <property type="match status" value="1"/>
</dbReference>
<proteinExistence type="predicted"/>
<dbReference type="CDD" id="cd07762">
    <property type="entry name" value="CYTH-like_Pase_1"/>
    <property type="match status" value="1"/>
</dbReference>
<reference evidence="2 3" key="1">
    <citation type="submission" date="2023-10" db="EMBL/GenBank/DDBJ databases">
        <title>Niallia locisalis sp.nov. isolated from a salt pond sample.</title>
        <authorList>
            <person name="Li X.-J."/>
            <person name="Dong L."/>
        </authorList>
    </citation>
    <scope>NUCLEOTIDE SEQUENCE [LARGE SCALE GENOMIC DNA]</scope>
    <source>
        <strain evidence="2 3">DSM 29761</strain>
    </source>
</reference>
<dbReference type="InterPro" id="IPR023577">
    <property type="entry name" value="CYTH_domain"/>
</dbReference>
<organism evidence="2 3">
    <name type="scientific">Niallia oryzisoli</name>
    <dbReference type="NCBI Taxonomy" id="1737571"/>
    <lineage>
        <taxon>Bacteria</taxon>
        <taxon>Bacillati</taxon>
        <taxon>Bacillota</taxon>
        <taxon>Bacilli</taxon>
        <taxon>Bacillales</taxon>
        <taxon>Bacillaceae</taxon>
        <taxon>Niallia</taxon>
    </lineage>
</organism>
<dbReference type="SUPFAM" id="SSF55154">
    <property type="entry name" value="CYTH-like phosphatases"/>
    <property type="match status" value="1"/>
</dbReference>